<reference evidence="2 3" key="1">
    <citation type="submission" date="2016-10" db="EMBL/GenBank/DDBJ databases">
        <authorList>
            <person name="de Groot N.N."/>
        </authorList>
    </citation>
    <scope>NUCLEOTIDE SEQUENCE [LARGE SCALE GENOMIC DNA]</scope>
    <source>
        <strain evidence="2 3">GAS522</strain>
    </source>
</reference>
<dbReference type="EMBL" id="FNTI01000001">
    <property type="protein sequence ID" value="SEC13533.1"/>
    <property type="molecule type" value="Genomic_DNA"/>
</dbReference>
<organism evidence="2 3">
    <name type="scientific">Bradyrhizobium lablabi</name>
    <dbReference type="NCBI Taxonomy" id="722472"/>
    <lineage>
        <taxon>Bacteria</taxon>
        <taxon>Pseudomonadati</taxon>
        <taxon>Pseudomonadota</taxon>
        <taxon>Alphaproteobacteria</taxon>
        <taxon>Hyphomicrobiales</taxon>
        <taxon>Nitrobacteraceae</taxon>
        <taxon>Bradyrhizobium</taxon>
    </lineage>
</organism>
<dbReference type="AlphaFoldDB" id="A0A1M7LF61"/>
<dbReference type="Proteomes" id="UP000183208">
    <property type="component" value="Unassembled WGS sequence"/>
</dbReference>
<dbReference type="RefSeq" id="WP_074815677.1">
    <property type="nucleotide sequence ID" value="NZ_FNTI01000001.1"/>
</dbReference>
<name>A0A1M7LF61_9BRAD</name>
<accession>A0A1M7LF61</accession>
<evidence type="ECO:0000256" key="1">
    <source>
        <dbReference type="SAM" id="Coils"/>
    </source>
</evidence>
<dbReference type="OrthoDB" id="8240448at2"/>
<gene>
    <name evidence="2" type="ORF">SAMN05444171_0734</name>
</gene>
<evidence type="ECO:0000313" key="2">
    <source>
        <dbReference type="EMBL" id="SEC13533.1"/>
    </source>
</evidence>
<feature type="coiled-coil region" evidence="1">
    <location>
        <begin position="161"/>
        <end position="245"/>
    </location>
</feature>
<evidence type="ECO:0000313" key="3">
    <source>
        <dbReference type="Proteomes" id="UP000183208"/>
    </source>
</evidence>
<keyword evidence="1" id="KW-0175">Coiled coil</keyword>
<sequence length="361" mass="40402">MTTDPAIDTETPNAAEAAHFLRRFADLMSNGHNAKYLLRAAELLETLTAQASAASDEEKLWRYKYETLTQHTDQLEAECGRLKDDIEGHVNVAGFILAERDSLRTALEKREAELLEVSEVLQRELDQSATSSQAHESAVTDLRTAFDQDRLGLMAAADVSAKEVEQQRRVFERERAEIAAELKRREDEVAELRLAFDREREELQSRFKSREDALLASRADSERESATLREQIEALEVKRAELRLSFERISQLRVEPERHDVDLAPVLAGEANSPVDEASATVPKETLRQARAQFEFLAKECLRRGDVATQAMCELGAHAMQLALTGDESAEASPIGRMALNILSLSDPNSPVWEESERSAG</sequence>
<proteinExistence type="predicted"/>
<protein>
    <submittedName>
        <fullName evidence="2">Uncharacterized protein</fullName>
    </submittedName>
</protein>